<protein>
    <submittedName>
        <fullName evidence="2">Uncharacterized protein</fullName>
    </submittedName>
</protein>
<dbReference type="InterPro" id="IPR048140">
    <property type="entry name" value="FGAM_small_mem"/>
</dbReference>
<keyword evidence="3" id="KW-1185">Reference proteome</keyword>
<dbReference type="EMBL" id="QAYG01000010">
    <property type="protein sequence ID" value="PTW57541.1"/>
    <property type="molecule type" value="Genomic_DNA"/>
</dbReference>
<evidence type="ECO:0000256" key="1">
    <source>
        <dbReference type="SAM" id="Phobius"/>
    </source>
</evidence>
<proteinExistence type="predicted"/>
<gene>
    <name evidence="2" type="ORF">C8N35_11020</name>
</gene>
<evidence type="ECO:0000313" key="3">
    <source>
        <dbReference type="Proteomes" id="UP000244081"/>
    </source>
</evidence>
<feature type="transmembrane region" description="Helical" evidence="1">
    <location>
        <begin position="31"/>
        <end position="49"/>
    </location>
</feature>
<dbReference type="NCBIfam" id="NF041637">
    <property type="entry name" value="FGAM_small_mem"/>
    <property type="match status" value="1"/>
</dbReference>
<dbReference type="RefSeq" id="WP_170122185.1">
    <property type="nucleotide sequence ID" value="NZ_QAYG01000010.1"/>
</dbReference>
<comment type="caution">
    <text evidence="2">The sequence shown here is derived from an EMBL/GenBank/DDBJ whole genome shotgun (WGS) entry which is preliminary data.</text>
</comment>
<name>A0A2T5V1A3_9HYPH</name>
<dbReference type="Proteomes" id="UP000244081">
    <property type="component" value="Unassembled WGS sequence"/>
</dbReference>
<keyword evidence="1" id="KW-0812">Transmembrane</keyword>
<evidence type="ECO:0000313" key="2">
    <source>
        <dbReference type="EMBL" id="PTW57541.1"/>
    </source>
</evidence>
<dbReference type="AlphaFoldDB" id="A0A2T5V1A3"/>
<organism evidence="2 3">
    <name type="scientific">Breoghania corrubedonensis</name>
    <dbReference type="NCBI Taxonomy" id="665038"/>
    <lineage>
        <taxon>Bacteria</taxon>
        <taxon>Pseudomonadati</taxon>
        <taxon>Pseudomonadota</taxon>
        <taxon>Alphaproteobacteria</taxon>
        <taxon>Hyphomicrobiales</taxon>
        <taxon>Stappiaceae</taxon>
        <taxon>Breoghania</taxon>
    </lineage>
</organism>
<keyword evidence="1" id="KW-1133">Transmembrane helix</keyword>
<keyword evidence="1" id="KW-0472">Membrane</keyword>
<accession>A0A2T5V1A3</accession>
<reference evidence="2 3" key="1">
    <citation type="submission" date="2018-04" db="EMBL/GenBank/DDBJ databases">
        <title>Genomic Encyclopedia of Archaeal and Bacterial Type Strains, Phase II (KMG-II): from individual species to whole genera.</title>
        <authorList>
            <person name="Goeker M."/>
        </authorList>
    </citation>
    <scope>NUCLEOTIDE SEQUENCE [LARGE SCALE GENOMIC DNA]</scope>
    <source>
        <strain evidence="2 3">DSM 23382</strain>
    </source>
</reference>
<sequence length="50" mass="5521">MVGSRNENGADEARPEADDARRIIRFLIGKALLFMLFPAVLAALAVFFLI</sequence>